<dbReference type="Gene3D" id="3.40.50.410">
    <property type="entry name" value="von Willebrand factor, type A domain"/>
    <property type="match status" value="1"/>
</dbReference>
<dbReference type="InterPro" id="IPR051298">
    <property type="entry name" value="Heme_transport/Cell_adhesion"/>
</dbReference>
<accession>A0ABD6EFC1</accession>
<feature type="region of interest" description="Disordered" evidence="1">
    <location>
        <begin position="1"/>
        <end position="115"/>
    </location>
</feature>
<evidence type="ECO:0000313" key="2">
    <source>
        <dbReference type="EMBL" id="MFH4978689.1"/>
    </source>
</evidence>
<gene>
    <name evidence="2" type="ORF">AB6A40_005398</name>
</gene>
<evidence type="ECO:0000256" key="1">
    <source>
        <dbReference type="SAM" id="MobiDB-lite"/>
    </source>
</evidence>
<dbReference type="InterPro" id="IPR036465">
    <property type="entry name" value="vWFA_dom_sf"/>
</dbReference>
<proteinExistence type="predicted"/>
<keyword evidence="3" id="KW-1185">Reference proteome</keyword>
<dbReference type="Proteomes" id="UP001608902">
    <property type="component" value="Unassembled WGS sequence"/>
</dbReference>
<evidence type="ECO:0000313" key="3">
    <source>
        <dbReference type="Proteomes" id="UP001608902"/>
    </source>
</evidence>
<name>A0ABD6EFC1_9BILA</name>
<protein>
    <recommendedName>
        <fullName evidence="4">VWFA domain-containing protein</fullName>
    </recommendedName>
</protein>
<dbReference type="AlphaFoldDB" id="A0ABD6EFC1"/>
<organism evidence="2 3">
    <name type="scientific">Gnathostoma spinigerum</name>
    <dbReference type="NCBI Taxonomy" id="75299"/>
    <lineage>
        <taxon>Eukaryota</taxon>
        <taxon>Metazoa</taxon>
        <taxon>Ecdysozoa</taxon>
        <taxon>Nematoda</taxon>
        <taxon>Chromadorea</taxon>
        <taxon>Rhabditida</taxon>
        <taxon>Spirurina</taxon>
        <taxon>Gnathostomatomorpha</taxon>
        <taxon>Gnathostomatoidea</taxon>
        <taxon>Gnathostomatidae</taxon>
        <taxon>Gnathostoma</taxon>
    </lineage>
</organism>
<feature type="non-terminal residue" evidence="2">
    <location>
        <position position="1"/>
    </location>
</feature>
<dbReference type="SUPFAM" id="SSF53300">
    <property type="entry name" value="vWA-like"/>
    <property type="match status" value="1"/>
</dbReference>
<dbReference type="PANTHER" id="PTHR22917:SF6">
    <property type="entry name" value="EG:8D8.2 PROTEIN-RELATED"/>
    <property type="match status" value="1"/>
</dbReference>
<comment type="caution">
    <text evidence="2">The sequence shown here is derived from an EMBL/GenBank/DDBJ whole genome shotgun (WGS) entry which is preliminary data.</text>
</comment>
<evidence type="ECO:0008006" key="4">
    <source>
        <dbReference type="Google" id="ProtNLM"/>
    </source>
</evidence>
<dbReference type="PANTHER" id="PTHR22917">
    <property type="entry name" value="HEMOPEXIN DOMAIN-CONTAINING PROTEIN"/>
    <property type="match status" value="1"/>
</dbReference>
<dbReference type="EMBL" id="JBGFUD010003409">
    <property type="protein sequence ID" value="MFH4978689.1"/>
    <property type="molecule type" value="Genomic_DNA"/>
</dbReference>
<reference evidence="2 3" key="1">
    <citation type="submission" date="2024-08" db="EMBL/GenBank/DDBJ databases">
        <title>Gnathostoma spinigerum genome.</title>
        <authorList>
            <person name="Gonzalez-Bertolin B."/>
            <person name="Monzon S."/>
            <person name="Zaballos A."/>
            <person name="Jimenez P."/>
            <person name="Dekumyoy P."/>
            <person name="Varona S."/>
            <person name="Cuesta I."/>
            <person name="Sumanam S."/>
            <person name="Adisakwattana P."/>
            <person name="Gasser R.B."/>
            <person name="Hernandez-Gonzalez A."/>
            <person name="Young N.D."/>
            <person name="Perteguer M.J."/>
        </authorList>
    </citation>
    <scope>NUCLEOTIDE SEQUENCE [LARGE SCALE GENOMIC DNA]</scope>
    <source>
        <strain evidence="2">AL3</strain>
        <tissue evidence="2">Liver</tissue>
    </source>
</reference>
<sequence>TTTTTPQTTTETTTTTTPPTTTETTTTTTPPTTTETTTTTTPPTTTETTTTTTPPTTTETTATTTPPTRTETTTTTTPPTTTETTTTTTPPTTTTETTTPSTTTTATTPTTTTTPIMRYKPKMDLIFVFDVSNSAFRLSKGLEIRNLKNISDHIFNAYDTRVVVGSYSKTTKLLHGGKFSEIADQEAFKQSLNEILTESGSFEPEEEENLMSVFDTTKHELQQQFRDSSERYLLFTSTCGFQENSELIANADYLRKLYGINLIAISLTKAPSCEKRLKAVHSNSVIKYIRNEIIFDVMISLAGPSNIAIFMDDLLEGSKVSNFTRSNMIDYMFNYIEKDNGLDMLYFVMGTYDKDVRLIETAKFETLNEERFNVRKTAIKRTKDGHGNDVVRVLQKAKELDYSSQRRSALVVVTTHKWVSDDSASYFKEAMDLYDIGVNIFIFDIGGKKGDDIENISPDCTYYPKKIDDIKLSIVRETKAKMCGKPRRKQMD</sequence>